<gene>
    <name evidence="1" type="ORF">PS631_00699</name>
</gene>
<evidence type="ECO:0000313" key="2">
    <source>
        <dbReference type="Proteomes" id="UP000399692"/>
    </source>
</evidence>
<proteinExistence type="predicted"/>
<dbReference type="EMBL" id="CABVHF010000001">
    <property type="protein sequence ID" value="VVM48839.1"/>
    <property type="molecule type" value="Genomic_DNA"/>
</dbReference>
<accession>A0A5E6Q0L2</accession>
<dbReference type="AlphaFoldDB" id="A0A5E6Q0L2"/>
<organism evidence="1 2">
    <name type="scientific">Pseudomonas fluorescens</name>
    <dbReference type="NCBI Taxonomy" id="294"/>
    <lineage>
        <taxon>Bacteria</taxon>
        <taxon>Pseudomonadati</taxon>
        <taxon>Pseudomonadota</taxon>
        <taxon>Gammaproteobacteria</taxon>
        <taxon>Pseudomonadales</taxon>
        <taxon>Pseudomonadaceae</taxon>
        <taxon>Pseudomonas</taxon>
    </lineage>
</organism>
<evidence type="ECO:0000313" key="1">
    <source>
        <dbReference type="EMBL" id="VVM48839.1"/>
    </source>
</evidence>
<reference evidence="1 2" key="1">
    <citation type="submission" date="2019-09" db="EMBL/GenBank/DDBJ databases">
        <authorList>
            <person name="Chandra G."/>
            <person name="Truman W A."/>
        </authorList>
    </citation>
    <scope>NUCLEOTIDE SEQUENCE [LARGE SCALE GENOMIC DNA]</scope>
    <source>
        <strain evidence="1">PS631</strain>
    </source>
</reference>
<protein>
    <submittedName>
        <fullName evidence="1">Uncharacterized protein</fullName>
    </submittedName>
</protein>
<sequence length="94" mass="10475">MGRHWRGSVSCSHSAAVVIKDRVPAGFGRRGEGRRDQLGALNVGFMERLQSFNLDAELNAMEQAGRGCVISNPHVFTTDRHQAKIIKGFIIRRQ</sequence>
<dbReference type="Proteomes" id="UP000399692">
    <property type="component" value="Unassembled WGS sequence"/>
</dbReference>
<name>A0A5E6Q0L2_PSEFL</name>